<keyword evidence="3" id="KW-1185">Reference proteome</keyword>
<gene>
    <name evidence="2" type="ORF">EBN88_07750</name>
</gene>
<evidence type="ECO:0000313" key="2">
    <source>
        <dbReference type="EMBL" id="RMI43215.1"/>
    </source>
</evidence>
<comment type="caution">
    <text evidence="2">The sequence shown here is derived from an EMBL/GenBank/DDBJ whole genome shotgun (WGS) entry which is preliminary data.</text>
</comment>
<dbReference type="AlphaFoldDB" id="A0A3M2M430"/>
<organism evidence="2 3">
    <name type="scientific">Streptomyces triticirhizae</name>
    <dbReference type="NCBI Taxonomy" id="2483353"/>
    <lineage>
        <taxon>Bacteria</taxon>
        <taxon>Bacillati</taxon>
        <taxon>Actinomycetota</taxon>
        <taxon>Actinomycetes</taxon>
        <taxon>Kitasatosporales</taxon>
        <taxon>Streptomycetaceae</taxon>
        <taxon>Streptomyces</taxon>
    </lineage>
</organism>
<name>A0A3M2M430_9ACTN</name>
<protein>
    <submittedName>
        <fullName evidence="2">Uncharacterized protein</fullName>
    </submittedName>
</protein>
<evidence type="ECO:0000313" key="3">
    <source>
        <dbReference type="Proteomes" id="UP000278673"/>
    </source>
</evidence>
<evidence type="ECO:0000256" key="1">
    <source>
        <dbReference type="SAM" id="MobiDB-lite"/>
    </source>
</evidence>
<accession>A0A3M2M430</accession>
<proteinExistence type="predicted"/>
<reference evidence="2 3" key="1">
    <citation type="submission" date="2018-10" db="EMBL/GenBank/DDBJ databases">
        <title>Isolation, diversity and antifungal activity of actinobacteria from wheat.</title>
        <authorList>
            <person name="Han C."/>
        </authorList>
    </citation>
    <scope>NUCLEOTIDE SEQUENCE [LARGE SCALE GENOMIC DNA]</scope>
    <source>
        <strain evidence="2 3">NEAU-YY642</strain>
    </source>
</reference>
<sequence>MRIEGRDPRDTRWEDDDAVYRVSFWDRRVNVADEYEVRGADVEEVLGWARERAAADGLAFTLWALVDDGVQGPGLVRLAGVAGDPFAQPNEARGDRADVADVDEAAPTGE</sequence>
<dbReference type="Proteomes" id="UP000278673">
    <property type="component" value="Unassembled WGS sequence"/>
</dbReference>
<feature type="region of interest" description="Disordered" evidence="1">
    <location>
        <begin position="86"/>
        <end position="110"/>
    </location>
</feature>
<dbReference type="RefSeq" id="WP_122183050.1">
    <property type="nucleotide sequence ID" value="NZ_RFFJ01000027.1"/>
</dbReference>
<dbReference type="EMBL" id="RFFJ01000027">
    <property type="protein sequence ID" value="RMI43215.1"/>
    <property type="molecule type" value="Genomic_DNA"/>
</dbReference>